<evidence type="ECO:0000313" key="10">
    <source>
        <dbReference type="Proteomes" id="UP000182584"/>
    </source>
</evidence>
<evidence type="ECO:0000313" key="9">
    <source>
        <dbReference type="EMBL" id="SES39451.1"/>
    </source>
</evidence>
<protein>
    <submittedName>
        <fullName evidence="9">Uncharacterized membrane protein YeiH</fullName>
    </submittedName>
</protein>
<dbReference type="EMBL" id="FOGJ01000038">
    <property type="protein sequence ID" value="SES39451.1"/>
    <property type="molecule type" value="Genomic_DNA"/>
</dbReference>
<feature type="transmembrane region" description="Helical" evidence="7">
    <location>
        <begin position="32"/>
        <end position="53"/>
    </location>
</feature>
<dbReference type="AlphaFoldDB" id="A0A1H9X080"/>
<evidence type="ECO:0000256" key="3">
    <source>
        <dbReference type="ARBA" id="ARBA00022475"/>
    </source>
</evidence>
<feature type="transmembrane region" description="Helical" evidence="7">
    <location>
        <begin position="128"/>
        <end position="149"/>
    </location>
</feature>
<keyword evidence="5 7" id="KW-1133">Transmembrane helix</keyword>
<evidence type="ECO:0000256" key="1">
    <source>
        <dbReference type="ARBA" id="ARBA00004651"/>
    </source>
</evidence>
<feature type="transmembrane region" description="Helical" evidence="7">
    <location>
        <begin position="65"/>
        <end position="83"/>
    </location>
</feature>
<evidence type="ECO:0000256" key="5">
    <source>
        <dbReference type="ARBA" id="ARBA00022989"/>
    </source>
</evidence>
<reference evidence="9 10" key="1">
    <citation type="submission" date="2016-10" db="EMBL/GenBank/DDBJ databases">
        <authorList>
            <person name="de Groot N.N."/>
        </authorList>
    </citation>
    <scope>NUCLEOTIDE SEQUENCE [LARGE SCALE GENOMIC DNA]</scope>
    <source>
        <strain evidence="9 10">AR40</strain>
    </source>
</reference>
<evidence type="ECO:0000259" key="8">
    <source>
        <dbReference type="Pfam" id="PF03458"/>
    </source>
</evidence>
<dbReference type="GO" id="GO:0005886">
    <property type="term" value="C:plasma membrane"/>
    <property type="evidence" value="ECO:0007669"/>
    <property type="project" value="UniProtKB-SubCell"/>
</dbReference>
<dbReference type="Proteomes" id="UP000182584">
    <property type="component" value="Unassembled WGS sequence"/>
</dbReference>
<organism evidence="9 10">
    <name type="scientific">Butyrivibrio fibrisolvens</name>
    <dbReference type="NCBI Taxonomy" id="831"/>
    <lineage>
        <taxon>Bacteria</taxon>
        <taxon>Bacillati</taxon>
        <taxon>Bacillota</taxon>
        <taxon>Clostridia</taxon>
        <taxon>Lachnospirales</taxon>
        <taxon>Lachnospiraceae</taxon>
        <taxon>Butyrivibrio</taxon>
    </lineage>
</organism>
<comment type="similarity">
    <text evidence="2">Belongs to the UPF0126 family.</text>
</comment>
<feature type="transmembrane region" description="Helical" evidence="7">
    <location>
        <begin position="6"/>
        <end position="25"/>
    </location>
</feature>
<comment type="subcellular location">
    <subcellularLocation>
        <location evidence="1">Cell membrane</location>
        <topology evidence="1">Multi-pass membrane protein</topology>
    </subcellularLocation>
</comment>
<sequence length="216" mass="22889">MDKLLLILNIIGTVAFAVSGAMTAIRKEMDLLGVTIVGAVTAVGGGIMRDIIIGKIPPDAFTDPSYVLIAFITAVVVFAYVYFRASGFEKISGSTFQKIVLLADTVGLAAFSVLGVEVAFNAGDGPKLFLTVFLGTITGVGGGVIRDLLVGDKPYILCKHIYACASIAGALICALLWDFSGQEAATLIGTATVIIIRLLAIHYQWNLPRIRHRDIS</sequence>
<dbReference type="RefSeq" id="WP_022756968.1">
    <property type="nucleotide sequence ID" value="NZ_FOGJ01000038.1"/>
</dbReference>
<keyword evidence="6 7" id="KW-0472">Membrane</keyword>
<evidence type="ECO:0000256" key="6">
    <source>
        <dbReference type="ARBA" id="ARBA00023136"/>
    </source>
</evidence>
<accession>A0A1H9X080</accession>
<evidence type="ECO:0000256" key="7">
    <source>
        <dbReference type="SAM" id="Phobius"/>
    </source>
</evidence>
<gene>
    <name evidence="9" type="ORF">SAMN04487884_13818</name>
</gene>
<feature type="transmembrane region" description="Helical" evidence="7">
    <location>
        <begin position="95"/>
        <end position="116"/>
    </location>
</feature>
<dbReference type="Pfam" id="PF03458">
    <property type="entry name" value="Gly_transporter"/>
    <property type="match status" value="2"/>
</dbReference>
<name>A0A1H9X080_BUTFI</name>
<dbReference type="InterPro" id="IPR005115">
    <property type="entry name" value="Gly_transporter"/>
</dbReference>
<feature type="domain" description="Glycine transporter" evidence="8">
    <location>
        <begin position="102"/>
        <end position="177"/>
    </location>
</feature>
<dbReference type="PANTHER" id="PTHR30506">
    <property type="entry name" value="INNER MEMBRANE PROTEIN"/>
    <property type="match status" value="1"/>
</dbReference>
<evidence type="ECO:0000256" key="4">
    <source>
        <dbReference type="ARBA" id="ARBA00022692"/>
    </source>
</evidence>
<feature type="transmembrane region" description="Helical" evidence="7">
    <location>
        <begin position="185"/>
        <end position="203"/>
    </location>
</feature>
<feature type="domain" description="Glycine transporter" evidence="8">
    <location>
        <begin position="7"/>
        <end position="79"/>
    </location>
</feature>
<keyword evidence="4 7" id="KW-0812">Transmembrane</keyword>
<evidence type="ECO:0000256" key="2">
    <source>
        <dbReference type="ARBA" id="ARBA00008193"/>
    </source>
</evidence>
<dbReference type="PANTHER" id="PTHR30506:SF3">
    <property type="entry name" value="UPF0126 INNER MEMBRANE PROTEIN YADS-RELATED"/>
    <property type="match status" value="1"/>
</dbReference>
<proteinExistence type="inferred from homology"/>
<feature type="transmembrane region" description="Helical" evidence="7">
    <location>
        <begin position="161"/>
        <end position="179"/>
    </location>
</feature>
<dbReference type="OrthoDB" id="9791874at2"/>
<dbReference type="eggNOG" id="COG2860">
    <property type="taxonomic scope" value="Bacteria"/>
</dbReference>
<keyword evidence="3" id="KW-1003">Cell membrane</keyword>